<comment type="caution">
    <text evidence="3">The sequence shown here is derived from an EMBL/GenBank/DDBJ whole genome shotgun (WGS) entry which is preliminary data.</text>
</comment>
<dbReference type="Pfam" id="PF05226">
    <property type="entry name" value="CHASE2"/>
    <property type="match status" value="1"/>
</dbReference>
<keyword evidence="4" id="KW-1185">Reference proteome</keyword>
<gene>
    <name evidence="3" type="ORF">GM921_02685</name>
</gene>
<keyword evidence="1" id="KW-1133">Transmembrane helix</keyword>
<organism evidence="3 4">
    <name type="scientific">Pedobacter planticolens</name>
    <dbReference type="NCBI Taxonomy" id="2679964"/>
    <lineage>
        <taxon>Bacteria</taxon>
        <taxon>Pseudomonadati</taxon>
        <taxon>Bacteroidota</taxon>
        <taxon>Sphingobacteriia</taxon>
        <taxon>Sphingobacteriales</taxon>
        <taxon>Sphingobacteriaceae</taxon>
        <taxon>Pedobacter</taxon>
    </lineage>
</organism>
<evidence type="ECO:0000259" key="2">
    <source>
        <dbReference type="Pfam" id="PF05226"/>
    </source>
</evidence>
<reference evidence="3" key="1">
    <citation type="submission" date="2019-11" db="EMBL/GenBank/DDBJ databases">
        <title>Description of Pedobacter sp. LMG 31464T.</title>
        <authorList>
            <person name="Carlier A."/>
            <person name="Qi S."/>
            <person name="Vandamme P."/>
        </authorList>
    </citation>
    <scope>NUCLEOTIDE SEQUENCE</scope>
    <source>
        <strain evidence="3">LMG 31464</strain>
    </source>
</reference>
<evidence type="ECO:0000313" key="3">
    <source>
        <dbReference type="EMBL" id="MBB2144379.1"/>
    </source>
</evidence>
<dbReference type="Proteomes" id="UP000601055">
    <property type="component" value="Unassembled WGS sequence"/>
</dbReference>
<accession>A0A923DUZ3</accession>
<feature type="transmembrane region" description="Helical" evidence="1">
    <location>
        <begin position="21"/>
        <end position="40"/>
    </location>
</feature>
<dbReference type="AlphaFoldDB" id="A0A923DUZ3"/>
<evidence type="ECO:0000256" key="1">
    <source>
        <dbReference type="SAM" id="Phobius"/>
    </source>
</evidence>
<feature type="transmembrane region" description="Helical" evidence="1">
    <location>
        <begin position="337"/>
        <end position="357"/>
    </location>
</feature>
<proteinExistence type="predicted"/>
<feature type="transmembrane region" description="Helical" evidence="1">
    <location>
        <begin position="363"/>
        <end position="379"/>
    </location>
</feature>
<keyword evidence="1" id="KW-0812">Transmembrane</keyword>
<feature type="domain" description="CHASE2" evidence="2">
    <location>
        <begin position="78"/>
        <end position="316"/>
    </location>
</feature>
<dbReference type="EMBL" id="WNXD01000001">
    <property type="protein sequence ID" value="MBB2144379.1"/>
    <property type="molecule type" value="Genomic_DNA"/>
</dbReference>
<dbReference type="InterPro" id="IPR007890">
    <property type="entry name" value="CHASE2"/>
</dbReference>
<protein>
    <submittedName>
        <fullName evidence="3">CHASE2 domain-containing protein</fullName>
    </submittedName>
</protein>
<feature type="transmembrane region" description="Helical" evidence="1">
    <location>
        <begin position="306"/>
        <end position="325"/>
    </location>
</feature>
<name>A0A923DUZ3_9SPHI</name>
<evidence type="ECO:0000313" key="4">
    <source>
        <dbReference type="Proteomes" id="UP000601055"/>
    </source>
</evidence>
<sequence>MWAVILFLVRSKFNMRPKFKWLISFFHAFLLLAFTAYWMGTGFTYGDEQLVIKWSSIFKRLALHIDKDPPKKDFIFINVAYDKALIPLEDGLGNEVITDREKLAQLFQVIKKHQQDIRFTICDIFLQGKSDQDSLLQNAVSGMNNIIFPTHFDKNGNIEKLDLHVPKAIADYRMANSGFLKFKLFQSDSLPTIPVLLYEKLNHRKFNYSNGIHWDNGKASHNSMIIDYQIRAHEVFEEKEYPVVTLSEILLLPEDVIFNEFLKDRIVVIGDFNADAHDTIYGSTPGTLILLNIYLTLKDGQHIVSMWWVLFLIIGYTVFSRLMLFPAPDEDENNPSWFGPLLASASYLAIFSIVSYLLFNQHIQVLIITLYINTLRFIIQMRQVEWNKTQFKKWLLELRETYFNFK</sequence>
<keyword evidence="1" id="KW-0472">Membrane</keyword>